<dbReference type="HOGENOM" id="CLU_150673_0_0_9"/>
<dbReference type="AlphaFoldDB" id="L0E7V2"/>
<dbReference type="Gene3D" id="1.20.210.10">
    <property type="entry name" value="Cytochrome c oxidase-like, subunit I domain"/>
    <property type="match status" value="1"/>
</dbReference>
<feature type="transmembrane region" description="Helical" evidence="1">
    <location>
        <begin position="18"/>
        <end position="38"/>
    </location>
</feature>
<name>L0E7V2_THECK</name>
<dbReference type="Proteomes" id="UP000010795">
    <property type="component" value="Chromosome"/>
</dbReference>
<keyword evidence="1" id="KW-0812">Transmembrane</keyword>
<keyword evidence="1" id="KW-1133">Transmembrane helix</keyword>
<dbReference type="SUPFAM" id="SSF81442">
    <property type="entry name" value="Cytochrome c oxidase subunit I-like"/>
    <property type="match status" value="1"/>
</dbReference>
<keyword evidence="1" id="KW-0472">Membrane</keyword>
<proteinExistence type="predicted"/>
<organism evidence="2 3">
    <name type="scientific">Thermobacillus composti (strain DSM 18247 / JCM 13945 / KWC4)</name>
    <dbReference type="NCBI Taxonomy" id="717605"/>
    <lineage>
        <taxon>Bacteria</taxon>
        <taxon>Bacillati</taxon>
        <taxon>Bacillota</taxon>
        <taxon>Bacilli</taxon>
        <taxon>Bacillales</taxon>
        <taxon>Paenibacillaceae</taxon>
        <taxon>Thermobacillus</taxon>
    </lineage>
</organism>
<evidence type="ECO:0000256" key="1">
    <source>
        <dbReference type="SAM" id="Phobius"/>
    </source>
</evidence>
<gene>
    <name evidence="2" type="ordered locus">Theco_0096</name>
</gene>
<dbReference type="EMBL" id="CP003255">
    <property type="protein sequence ID" value="AGA56348.1"/>
    <property type="molecule type" value="Genomic_DNA"/>
</dbReference>
<dbReference type="InterPro" id="IPR036927">
    <property type="entry name" value="Cyt_c_oxase-like_su1_sf"/>
</dbReference>
<reference evidence="3" key="1">
    <citation type="submission" date="2012-01" db="EMBL/GenBank/DDBJ databases">
        <title>Complete sequence of chromosome of Thermobacillus composti KWC4.</title>
        <authorList>
            <person name="Lucas S."/>
            <person name="Han J."/>
            <person name="Lapidus A."/>
            <person name="Cheng J.-F."/>
            <person name="Goodwin L."/>
            <person name="Pitluck S."/>
            <person name="Peters L."/>
            <person name="Ovchinnikova G."/>
            <person name="Teshima H."/>
            <person name="Detter J.C."/>
            <person name="Han C."/>
            <person name="Tapia R."/>
            <person name="Land M."/>
            <person name="Hauser L."/>
            <person name="Kyrpides N."/>
            <person name="Ivanova N."/>
            <person name="Pagani I."/>
            <person name="Anderson I."/>
            <person name="Woyke T."/>
        </authorList>
    </citation>
    <scope>NUCLEOTIDE SEQUENCE [LARGE SCALE GENOMIC DNA]</scope>
    <source>
        <strain evidence="3">DSM 18247 / JCM 13945 / KWC4</strain>
    </source>
</reference>
<feature type="transmembrane region" description="Helical" evidence="1">
    <location>
        <begin position="81"/>
        <end position="101"/>
    </location>
</feature>
<dbReference type="eggNOG" id="ENOG5032VBH">
    <property type="taxonomic scope" value="Bacteria"/>
</dbReference>
<evidence type="ECO:0000313" key="3">
    <source>
        <dbReference type="Proteomes" id="UP000010795"/>
    </source>
</evidence>
<feature type="transmembrane region" description="Helical" evidence="1">
    <location>
        <begin position="107"/>
        <end position="132"/>
    </location>
</feature>
<protein>
    <recommendedName>
        <fullName evidence="4">Cbb3-type cytochrome oxidase, subunit 1</fullName>
    </recommendedName>
</protein>
<dbReference type="STRING" id="717605.Theco_0096"/>
<keyword evidence="3" id="KW-1185">Reference proteome</keyword>
<accession>L0E7V2</accession>
<sequence length="140" mass="15698">MFRIAGKGSEKMQHYGKWLIRIAAVYALIGAMIGSDLAGRKDYTMVPGHAHILVVGWLSLFAYGIFYHIFKEIGMKRTAKLQAWSSLIGGGLMPLSMLIYYKIENTFTTLLFIVTASVLLLAIILFAVLVFFDKKIFARS</sequence>
<dbReference type="KEGG" id="tco:Theco_0096"/>
<feature type="transmembrane region" description="Helical" evidence="1">
    <location>
        <begin position="50"/>
        <end position="69"/>
    </location>
</feature>
<evidence type="ECO:0008006" key="4">
    <source>
        <dbReference type="Google" id="ProtNLM"/>
    </source>
</evidence>
<evidence type="ECO:0000313" key="2">
    <source>
        <dbReference type="EMBL" id="AGA56348.1"/>
    </source>
</evidence>